<dbReference type="OrthoDB" id="3233915at2759"/>
<dbReference type="AlphaFoldDB" id="A0A9P6H996"/>
<evidence type="ECO:0000256" key="1">
    <source>
        <dbReference type="ARBA" id="ARBA00022801"/>
    </source>
</evidence>
<sequence length="336" mass="38064">MDPSNPESFNHNSITLSTGRKYHYVDQLPNDYTTEKHLTLLLVHGFPDLWYGWRYQIRPWVQAGHRIIAPDMLGYGQSDKPTAIADYTTKKLADDLAALLDAVGVSTVVAIGHDWGSVVVNRFTLWHPDRVIAVAHLSVAFFPRSTEYRSLESVVARNPVGWSYQLYFASEEANEEIGRNIPLFYKTVYHPASPMQGFGLPQNLRDLMNGKAEHKSDGVKSILNDQEMNYLLSQTGGSIQGQLNYYRTTKLRFEEEQAAPNLPFVYKESVPVLYLRGSNDATSPEQVVGVMRKALPWARIVTYEGAGHWLMVETKDEVTRDVLDWLTSFVGHKSKL</sequence>
<dbReference type="GO" id="GO:0016787">
    <property type="term" value="F:hydrolase activity"/>
    <property type="evidence" value="ECO:0007669"/>
    <property type="project" value="UniProtKB-KW"/>
</dbReference>
<dbReference type="Pfam" id="PF00561">
    <property type="entry name" value="Abhydrolase_1"/>
    <property type="match status" value="1"/>
</dbReference>
<dbReference type="PANTHER" id="PTHR43329">
    <property type="entry name" value="EPOXIDE HYDROLASE"/>
    <property type="match status" value="1"/>
</dbReference>
<dbReference type="EMBL" id="WIUZ02000012">
    <property type="protein sequence ID" value="KAF9782169.1"/>
    <property type="molecule type" value="Genomic_DNA"/>
</dbReference>
<dbReference type="InterPro" id="IPR000073">
    <property type="entry name" value="AB_hydrolase_1"/>
</dbReference>
<keyword evidence="1 4" id="KW-0378">Hydrolase</keyword>
<dbReference type="PRINTS" id="PR00111">
    <property type="entry name" value="ABHYDROLASE"/>
</dbReference>
<feature type="domain" description="AB hydrolase-1" evidence="3">
    <location>
        <begin position="39"/>
        <end position="313"/>
    </location>
</feature>
<dbReference type="InterPro" id="IPR000639">
    <property type="entry name" value="Epox_hydrolase-like"/>
</dbReference>
<keyword evidence="5" id="KW-1185">Reference proteome</keyword>
<evidence type="ECO:0000313" key="4">
    <source>
        <dbReference type="EMBL" id="KAF9782169.1"/>
    </source>
</evidence>
<dbReference type="Proteomes" id="UP000736335">
    <property type="component" value="Unassembled WGS sequence"/>
</dbReference>
<reference evidence="4" key="1">
    <citation type="journal article" date="2020" name="Nat. Commun.">
        <title>Large-scale genome sequencing of mycorrhizal fungi provides insights into the early evolution of symbiotic traits.</title>
        <authorList>
            <person name="Miyauchi S."/>
            <person name="Kiss E."/>
            <person name="Kuo A."/>
            <person name="Drula E."/>
            <person name="Kohler A."/>
            <person name="Sanchez-Garcia M."/>
            <person name="Morin E."/>
            <person name="Andreopoulos B."/>
            <person name="Barry K.W."/>
            <person name="Bonito G."/>
            <person name="Buee M."/>
            <person name="Carver A."/>
            <person name="Chen C."/>
            <person name="Cichocki N."/>
            <person name="Clum A."/>
            <person name="Culley D."/>
            <person name="Crous P.W."/>
            <person name="Fauchery L."/>
            <person name="Girlanda M."/>
            <person name="Hayes R.D."/>
            <person name="Keri Z."/>
            <person name="LaButti K."/>
            <person name="Lipzen A."/>
            <person name="Lombard V."/>
            <person name="Magnuson J."/>
            <person name="Maillard F."/>
            <person name="Murat C."/>
            <person name="Nolan M."/>
            <person name="Ohm R.A."/>
            <person name="Pangilinan J."/>
            <person name="Pereira M.F."/>
            <person name="Perotto S."/>
            <person name="Peter M."/>
            <person name="Pfister S."/>
            <person name="Riley R."/>
            <person name="Sitrit Y."/>
            <person name="Stielow J.B."/>
            <person name="Szollosi G."/>
            <person name="Zifcakova L."/>
            <person name="Stursova M."/>
            <person name="Spatafora J.W."/>
            <person name="Tedersoo L."/>
            <person name="Vaario L.M."/>
            <person name="Yamada A."/>
            <person name="Yan M."/>
            <person name="Wang P."/>
            <person name="Xu J."/>
            <person name="Bruns T."/>
            <person name="Baldrian P."/>
            <person name="Vilgalys R."/>
            <person name="Dunand C."/>
            <person name="Henrissat B."/>
            <person name="Grigoriev I.V."/>
            <person name="Hibbett D."/>
            <person name="Nagy L.G."/>
            <person name="Martin F.M."/>
        </authorList>
    </citation>
    <scope>NUCLEOTIDE SEQUENCE</scope>
    <source>
        <strain evidence="4">UH-Tt-Lm1</strain>
    </source>
</reference>
<dbReference type="PRINTS" id="PR00412">
    <property type="entry name" value="EPOXHYDRLASE"/>
</dbReference>
<protein>
    <submittedName>
        <fullName evidence="4">Alpha/Beta hydrolase protein</fullName>
    </submittedName>
</protein>
<name>A0A9P6H996_9AGAM</name>
<accession>A0A9P6H996</accession>
<dbReference type="Gene3D" id="3.40.50.1820">
    <property type="entry name" value="alpha/beta hydrolase"/>
    <property type="match status" value="1"/>
</dbReference>
<evidence type="ECO:0000313" key="5">
    <source>
        <dbReference type="Proteomes" id="UP000736335"/>
    </source>
</evidence>
<comment type="caution">
    <text evidence="4">The sequence shown here is derived from an EMBL/GenBank/DDBJ whole genome shotgun (WGS) entry which is preliminary data.</text>
</comment>
<reference evidence="4" key="2">
    <citation type="submission" date="2020-11" db="EMBL/GenBank/DDBJ databases">
        <authorList>
            <consortium name="DOE Joint Genome Institute"/>
            <person name="Kuo A."/>
            <person name="Miyauchi S."/>
            <person name="Kiss E."/>
            <person name="Drula E."/>
            <person name="Kohler A."/>
            <person name="Sanchez-Garcia M."/>
            <person name="Andreopoulos B."/>
            <person name="Barry K.W."/>
            <person name="Bonito G."/>
            <person name="Buee M."/>
            <person name="Carver A."/>
            <person name="Chen C."/>
            <person name="Cichocki N."/>
            <person name="Clum A."/>
            <person name="Culley D."/>
            <person name="Crous P.W."/>
            <person name="Fauchery L."/>
            <person name="Girlanda M."/>
            <person name="Hayes R."/>
            <person name="Keri Z."/>
            <person name="Labutti K."/>
            <person name="Lipzen A."/>
            <person name="Lombard V."/>
            <person name="Magnuson J."/>
            <person name="Maillard F."/>
            <person name="Morin E."/>
            <person name="Murat C."/>
            <person name="Nolan M."/>
            <person name="Ohm R."/>
            <person name="Pangilinan J."/>
            <person name="Pereira M."/>
            <person name="Perotto S."/>
            <person name="Peter M."/>
            <person name="Riley R."/>
            <person name="Sitrit Y."/>
            <person name="Stielow B."/>
            <person name="Szollosi G."/>
            <person name="Zifcakova L."/>
            <person name="Stursova M."/>
            <person name="Spatafora J.W."/>
            <person name="Tedersoo L."/>
            <person name="Vaario L.-M."/>
            <person name="Yamada A."/>
            <person name="Yan M."/>
            <person name="Wang P."/>
            <person name="Xu J."/>
            <person name="Bruns T."/>
            <person name="Baldrian P."/>
            <person name="Vilgalys R."/>
            <person name="Henrissat B."/>
            <person name="Grigoriev I.V."/>
            <person name="Hibbett D."/>
            <person name="Nagy L.G."/>
            <person name="Martin F.M."/>
        </authorList>
    </citation>
    <scope>NUCLEOTIDE SEQUENCE</scope>
    <source>
        <strain evidence="4">UH-Tt-Lm1</strain>
    </source>
</reference>
<proteinExistence type="inferred from homology"/>
<dbReference type="SUPFAM" id="SSF53474">
    <property type="entry name" value="alpha/beta-Hydrolases"/>
    <property type="match status" value="1"/>
</dbReference>
<gene>
    <name evidence="4" type="ORF">BJ322DRAFT_199785</name>
</gene>
<evidence type="ECO:0000259" key="3">
    <source>
        <dbReference type="Pfam" id="PF00561"/>
    </source>
</evidence>
<comment type="similarity">
    <text evidence="2">Belongs to the AB hydrolase superfamily. Epoxide hydrolase family.</text>
</comment>
<dbReference type="InterPro" id="IPR029058">
    <property type="entry name" value="AB_hydrolase_fold"/>
</dbReference>
<evidence type="ECO:0000256" key="2">
    <source>
        <dbReference type="ARBA" id="ARBA00038334"/>
    </source>
</evidence>
<organism evidence="4 5">
    <name type="scientific">Thelephora terrestris</name>
    <dbReference type="NCBI Taxonomy" id="56493"/>
    <lineage>
        <taxon>Eukaryota</taxon>
        <taxon>Fungi</taxon>
        <taxon>Dikarya</taxon>
        <taxon>Basidiomycota</taxon>
        <taxon>Agaricomycotina</taxon>
        <taxon>Agaricomycetes</taxon>
        <taxon>Thelephorales</taxon>
        <taxon>Thelephoraceae</taxon>
        <taxon>Thelephora</taxon>
    </lineage>
</organism>